<sequence>MAMCTSVKSHRAETHGAARRVAKGGIYRGRRHLSISHVEGARFCEVYLWEDDLDRYTNQRYQAAIDLANYHKTRHERCEEKLDEVYEELEEANAEIRKLKRMNKALQMALAATAPVSCNHSDHVCMGG</sequence>
<protein>
    <submittedName>
        <fullName evidence="1">Uncharacterized protein</fullName>
    </submittedName>
</protein>
<dbReference type="AlphaFoldDB" id="M7YNK0"/>
<gene>
    <name evidence="1" type="ORF">TRIUR3_06943</name>
</gene>
<name>M7YNK0_TRIUA</name>
<reference evidence="1" key="1">
    <citation type="journal article" date="2013" name="Nature">
        <title>Draft genome of the wheat A-genome progenitor Triticum urartu.</title>
        <authorList>
            <person name="Ling H.Q."/>
            <person name="Zhao S."/>
            <person name="Liu D."/>
            <person name="Wang J."/>
            <person name="Sun H."/>
            <person name="Zhang C."/>
            <person name="Fan H."/>
            <person name="Li D."/>
            <person name="Dong L."/>
            <person name="Tao Y."/>
            <person name="Gao C."/>
            <person name="Wu H."/>
            <person name="Li Y."/>
            <person name="Cui Y."/>
            <person name="Guo X."/>
            <person name="Zheng S."/>
            <person name="Wang B."/>
            <person name="Yu K."/>
            <person name="Liang Q."/>
            <person name="Yang W."/>
            <person name="Lou X."/>
            <person name="Chen J."/>
            <person name="Feng M."/>
            <person name="Jian J."/>
            <person name="Zhang X."/>
            <person name="Luo G."/>
            <person name="Jiang Y."/>
            <person name="Liu J."/>
            <person name="Wang Z."/>
            <person name="Sha Y."/>
            <person name="Zhang B."/>
            <person name="Wu H."/>
            <person name="Tang D."/>
            <person name="Shen Q."/>
            <person name="Xue P."/>
            <person name="Zou S."/>
            <person name="Wang X."/>
            <person name="Liu X."/>
            <person name="Wang F."/>
            <person name="Yang Y."/>
            <person name="An X."/>
            <person name="Dong Z."/>
            <person name="Zhang K."/>
            <person name="Zhang X."/>
            <person name="Luo M.C."/>
            <person name="Dvorak J."/>
            <person name="Tong Y."/>
            <person name="Wang J."/>
            <person name="Yang H."/>
            <person name="Li Z."/>
            <person name="Wang D."/>
            <person name="Zhang A."/>
            <person name="Wang J."/>
        </authorList>
    </citation>
    <scope>NUCLEOTIDE SEQUENCE</scope>
</reference>
<evidence type="ECO:0000313" key="1">
    <source>
        <dbReference type="EMBL" id="EMS52143.1"/>
    </source>
</evidence>
<accession>M7YNK0</accession>
<organism evidence="1">
    <name type="scientific">Triticum urartu</name>
    <name type="common">Red wild einkorn</name>
    <name type="synonym">Crithodium urartu</name>
    <dbReference type="NCBI Taxonomy" id="4572"/>
    <lineage>
        <taxon>Eukaryota</taxon>
        <taxon>Viridiplantae</taxon>
        <taxon>Streptophyta</taxon>
        <taxon>Embryophyta</taxon>
        <taxon>Tracheophyta</taxon>
        <taxon>Spermatophyta</taxon>
        <taxon>Magnoliopsida</taxon>
        <taxon>Liliopsida</taxon>
        <taxon>Poales</taxon>
        <taxon>Poaceae</taxon>
        <taxon>BOP clade</taxon>
        <taxon>Pooideae</taxon>
        <taxon>Triticodae</taxon>
        <taxon>Triticeae</taxon>
        <taxon>Triticinae</taxon>
        <taxon>Triticum</taxon>
    </lineage>
</organism>
<dbReference type="EMBL" id="KD210877">
    <property type="protein sequence ID" value="EMS52143.1"/>
    <property type="molecule type" value="Genomic_DNA"/>
</dbReference>
<proteinExistence type="predicted"/>